<evidence type="ECO:0000256" key="2">
    <source>
        <dbReference type="ARBA" id="ARBA00004922"/>
    </source>
</evidence>
<evidence type="ECO:0000256" key="16">
    <source>
        <dbReference type="ARBA" id="ARBA00052285"/>
    </source>
</evidence>
<dbReference type="Pfam" id="PF00777">
    <property type="entry name" value="Glyco_transf_29"/>
    <property type="match status" value="1"/>
</dbReference>
<proteinExistence type="inferred from homology"/>
<evidence type="ECO:0000256" key="1">
    <source>
        <dbReference type="ARBA" id="ARBA00004323"/>
    </source>
</evidence>
<keyword evidence="9" id="KW-0333">Golgi apparatus</keyword>
<dbReference type="InterPro" id="IPR038578">
    <property type="entry name" value="GT29-like_sf"/>
</dbReference>
<reference evidence="18 19" key="1">
    <citation type="submission" date="2019-09" db="EMBL/GenBank/DDBJ databases">
        <title>Bird 10,000 Genomes (B10K) Project - Family phase.</title>
        <authorList>
            <person name="Zhang G."/>
        </authorList>
    </citation>
    <scope>NUCLEOTIDE SEQUENCE [LARGE SCALE GENOMIC DNA]</scope>
    <source>
        <strain evidence="18">OUT-0004</strain>
    </source>
</reference>
<comment type="caution">
    <text evidence="18">The sequence shown here is derived from an EMBL/GenBank/DDBJ whole genome shotgun (WGS) entry which is preliminary data.</text>
</comment>
<evidence type="ECO:0000256" key="14">
    <source>
        <dbReference type="ARBA" id="ARBA00039109"/>
    </source>
</evidence>
<dbReference type="GO" id="GO:1901137">
    <property type="term" value="P:carbohydrate derivative biosynthetic process"/>
    <property type="evidence" value="ECO:0007669"/>
    <property type="project" value="UniProtKB-ARBA"/>
</dbReference>
<feature type="non-terminal residue" evidence="18">
    <location>
        <position position="1"/>
    </location>
</feature>
<comment type="catalytic activity">
    <reaction evidence="13">
        <text>a beta-D-galactosyl-(1-&gt;3)-N-acetyl-alpha-D-galactosaminyl derivative + CMP-N-acetyl-beta-neuraminate = a beta-D-galactosyl-(1-&gt;3)-[N-acetyl-alpha-neuraminyl-(2-&gt;6)]-N-acetyl-alpha-D-galactosaminyl derivative + CMP + H(+)</text>
        <dbReference type="Rhea" id="RHEA:11136"/>
        <dbReference type="ChEBI" id="CHEBI:15378"/>
        <dbReference type="ChEBI" id="CHEBI:57812"/>
        <dbReference type="ChEBI" id="CHEBI:60377"/>
        <dbReference type="ChEBI" id="CHEBI:133470"/>
        <dbReference type="ChEBI" id="CHEBI:140764"/>
        <dbReference type="EC" id="2.4.3.3"/>
    </reaction>
    <physiologicalReaction direction="left-to-right" evidence="13">
        <dbReference type="Rhea" id="RHEA:11137"/>
    </physiologicalReaction>
</comment>
<keyword evidence="7" id="KW-0735">Signal-anchor</keyword>
<gene>
    <name evidence="18" type="primary">St6galnac1</name>
    <name evidence="18" type="ORF">STECAR_R01143</name>
</gene>
<evidence type="ECO:0000256" key="6">
    <source>
        <dbReference type="ARBA" id="ARBA00022692"/>
    </source>
</evidence>
<evidence type="ECO:0000256" key="15">
    <source>
        <dbReference type="ARBA" id="ARBA00050664"/>
    </source>
</evidence>
<comment type="catalytic activity">
    <reaction evidence="15">
        <text>a 3-O-[N-acetyl-alpha-neuraminyl-(2-&gt;3)-beta-D-galactosyl-(1-&gt;3)-N-acetyl-alpha-D-galactosaminyl]-L-threonyl-[protein] + CMP-N-acetyl-beta-neuraminate = a 3-O-{alpha-Neu5Ac-(2-&gt;3)-beta-D-Gal-(1-&gt;3)-[alpha-Neu5Ac-(2-&gt;6)]-alpha-D-GalNAc}-L-threonyl-[protein] + CMP + H(+)</text>
        <dbReference type="Rhea" id="RHEA:81659"/>
        <dbReference type="Rhea" id="RHEA-COMP:14417"/>
        <dbReference type="Rhea" id="RHEA-COMP:16763"/>
        <dbReference type="ChEBI" id="CHEBI:15378"/>
        <dbReference type="ChEBI" id="CHEBI:57812"/>
        <dbReference type="ChEBI" id="CHEBI:60377"/>
        <dbReference type="ChEBI" id="CHEBI:139598"/>
        <dbReference type="ChEBI" id="CHEBI:156398"/>
    </reaction>
    <physiologicalReaction direction="left-to-right" evidence="15">
        <dbReference type="Rhea" id="RHEA:81660"/>
    </physiologicalReaction>
</comment>
<dbReference type="GO" id="GO:0000139">
    <property type="term" value="C:Golgi membrane"/>
    <property type="evidence" value="ECO:0007669"/>
    <property type="project" value="UniProtKB-SubCell"/>
</dbReference>
<comment type="pathway">
    <text evidence="2">Protein modification; protein glycosylation.</text>
</comment>
<dbReference type="EC" id="2.4.3.3" evidence="14"/>
<evidence type="ECO:0000256" key="11">
    <source>
        <dbReference type="ARBA" id="ARBA00023157"/>
    </source>
</evidence>
<dbReference type="CDD" id="cd23973">
    <property type="entry name" value="GT29_ST6GALNAC1"/>
    <property type="match status" value="1"/>
</dbReference>
<dbReference type="GO" id="GO:0009312">
    <property type="term" value="P:oligosaccharide biosynthetic process"/>
    <property type="evidence" value="ECO:0007669"/>
    <property type="project" value="TreeGrafter"/>
</dbReference>
<dbReference type="Gene3D" id="3.90.1480.20">
    <property type="entry name" value="Glycosyl transferase family 29"/>
    <property type="match status" value="1"/>
</dbReference>
<feature type="non-terminal residue" evidence="18">
    <location>
        <position position="526"/>
    </location>
</feature>
<organism evidence="18 19">
    <name type="scientific">Steatornis caripensis</name>
    <name type="common">Oilbird</name>
    <dbReference type="NCBI Taxonomy" id="48435"/>
    <lineage>
        <taxon>Eukaryota</taxon>
        <taxon>Metazoa</taxon>
        <taxon>Chordata</taxon>
        <taxon>Craniata</taxon>
        <taxon>Vertebrata</taxon>
        <taxon>Euteleostomi</taxon>
        <taxon>Archelosauria</taxon>
        <taxon>Archosauria</taxon>
        <taxon>Dinosauria</taxon>
        <taxon>Saurischia</taxon>
        <taxon>Theropoda</taxon>
        <taxon>Coelurosauria</taxon>
        <taxon>Aves</taxon>
        <taxon>Neognathae</taxon>
        <taxon>Neoaves</taxon>
        <taxon>Strisores</taxon>
        <taxon>Caprimulgiformes</taxon>
        <taxon>Steatornithidae</taxon>
        <taxon>Steatornis</taxon>
    </lineage>
</organism>
<keyword evidence="6" id="KW-0812">Transmembrane</keyword>
<keyword evidence="4 18" id="KW-0328">Glycosyltransferase</keyword>
<accession>A0A7K6WNR7</accession>
<keyword evidence="5 18" id="KW-0808">Transferase</keyword>
<dbReference type="GO" id="GO:0001665">
    <property type="term" value="F:alpha-N-acetylgalactosaminide alpha-2,6-sialyltransferase activity"/>
    <property type="evidence" value="ECO:0007669"/>
    <property type="project" value="UniProtKB-EC"/>
</dbReference>
<dbReference type="PANTHER" id="PTHR45941:SF1">
    <property type="entry name" value="ALPHA-N-ACETYLGALACTOSAMINIDE ALPHA-2,6-SIALYLTRANSFERASE 1"/>
    <property type="match status" value="1"/>
</dbReference>
<evidence type="ECO:0000256" key="8">
    <source>
        <dbReference type="ARBA" id="ARBA00022989"/>
    </source>
</evidence>
<feature type="region of interest" description="Disordered" evidence="17">
    <location>
        <begin position="131"/>
        <end position="172"/>
    </location>
</feature>
<sequence length="526" mass="60682">FRQLSVFQRAPDMLQEDIQEQQGLYYFDNGNSRSILKVTLGRDITRLKQDMVERTPRWEGKEEQKKMMKPVAGVEEAKENMTVKPPHRLEGTKKTTVKTATKLQGNKEKTTVRPAPGVEEAKEKMVVKPIPRVEGAEEKATGKPSSGVKGAHENNISKDQTNPKEPPPSVKSVTLVPQAAAVTEKKKLRAADFKSEPRWDFEDKYLLDNSSPPSTCSESVRAKAAKSDWLRDLFLPNITLFTDKRYFSDSEWMRLEHFAPPYGFMELNYSLVEEVMSLLPPNPHQQLLLADSNRPTCISCAVVGNGGILNNSGMGQEIDSHDYVFRVSGAVIKGYEKDVGTKTSFYGFTAFSLVSSLQILGHRGFSNIPQGKHVRYIHFLEGARDYEWLKALLLNKNIRKGFLNHYGQRPRDRFDEDFMMSKYLVVHPDFLRYTKNRFLKSKSLEKPYWRLYRPTTGAFLLLTALHLCDRVSAYGYITEGHQKYSDHYYDKDWKRLVFYINHDFNLEKQVWKKLHDENIMKLYQRS</sequence>
<evidence type="ECO:0000256" key="12">
    <source>
        <dbReference type="ARBA" id="ARBA00023180"/>
    </source>
</evidence>
<keyword evidence="12" id="KW-0325">Glycoprotein</keyword>
<dbReference type="InterPro" id="IPR001675">
    <property type="entry name" value="Glyco_trans_29"/>
</dbReference>
<keyword evidence="10" id="KW-0472">Membrane</keyword>
<dbReference type="AlphaFoldDB" id="A0A7K6WNR7"/>
<dbReference type="EMBL" id="VZSC01014402">
    <property type="protein sequence ID" value="NWX49047.1"/>
    <property type="molecule type" value="Genomic_DNA"/>
</dbReference>
<evidence type="ECO:0000256" key="7">
    <source>
        <dbReference type="ARBA" id="ARBA00022968"/>
    </source>
</evidence>
<evidence type="ECO:0000256" key="17">
    <source>
        <dbReference type="SAM" id="MobiDB-lite"/>
    </source>
</evidence>
<evidence type="ECO:0000256" key="13">
    <source>
        <dbReference type="ARBA" id="ARBA00036348"/>
    </source>
</evidence>
<evidence type="ECO:0000256" key="10">
    <source>
        <dbReference type="ARBA" id="ARBA00023136"/>
    </source>
</evidence>
<comment type="subcellular location">
    <subcellularLocation>
        <location evidence="1">Golgi apparatus membrane</location>
        <topology evidence="1">Single-pass type II membrane protein</topology>
    </subcellularLocation>
</comment>
<protein>
    <recommendedName>
        <fullName evidence="14">alpha-N-acetylgalactosaminide alpha-2,6-sialyltransferase</fullName>
        <ecNumber evidence="14">2.4.3.3</ecNumber>
    </recommendedName>
</protein>
<dbReference type="FunFam" id="3.90.1480.20:FF:000013">
    <property type="entry name" value="ST6 N-acetylgalactosaminide alpha-2,6-sialyltransferase 1"/>
    <property type="match status" value="1"/>
</dbReference>
<evidence type="ECO:0000256" key="5">
    <source>
        <dbReference type="ARBA" id="ARBA00022679"/>
    </source>
</evidence>
<comment type="similarity">
    <text evidence="3">Belongs to the glycosyltransferase 29 family.</text>
</comment>
<evidence type="ECO:0000313" key="19">
    <source>
        <dbReference type="Proteomes" id="UP000516988"/>
    </source>
</evidence>
<evidence type="ECO:0000256" key="3">
    <source>
        <dbReference type="ARBA" id="ARBA00006003"/>
    </source>
</evidence>
<evidence type="ECO:0000313" key="18">
    <source>
        <dbReference type="EMBL" id="NWX49047.1"/>
    </source>
</evidence>
<evidence type="ECO:0000256" key="4">
    <source>
        <dbReference type="ARBA" id="ARBA00022676"/>
    </source>
</evidence>
<dbReference type="PANTHER" id="PTHR45941">
    <property type="entry name" value="ALPHA-N-ACETYLGALACTOSAMINIDE ALPHA-2,6-SIALYLTRANSFERASE 2-LIKE-RELATED"/>
    <property type="match status" value="1"/>
</dbReference>
<keyword evidence="8" id="KW-1133">Transmembrane helix</keyword>
<dbReference type="Proteomes" id="UP000516988">
    <property type="component" value="Unassembled WGS sequence"/>
</dbReference>
<evidence type="ECO:0000256" key="9">
    <source>
        <dbReference type="ARBA" id="ARBA00023034"/>
    </source>
</evidence>
<comment type="catalytic activity">
    <reaction evidence="16">
        <text>a 3-O-[N-acetyl-alpha-D-galactosaminyl]-L-threonyl-[protein] + CMP-N-acetyl-beta-neuraminate = a 3-O-[N-acetyl-alpha-neuraminosyl-(2-&gt;6)-N-acetyl-alpha-D-galactosaminyl]-L-threonyl-[protein] + CMP + H(+)</text>
        <dbReference type="Rhea" id="RHEA:81643"/>
        <dbReference type="Rhea" id="RHEA-COMP:11689"/>
        <dbReference type="Rhea" id="RHEA-COMP:19720"/>
        <dbReference type="ChEBI" id="CHEBI:15378"/>
        <dbReference type="ChEBI" id="CHEBI:57812"/>
        <dbReference type="ChEBI" id="CHEBI:60377"/>
        <dbReference type="ChEBI" id="CHEBI:87075"/>
        <dbReference type="ChEBI" id="CHEBI:231970"/>
    </reaction>
    <physiologicalReaction direction="left-to-right" evidence="16">
        <dbReference type="Rhea" id="RHEA:81644"/>
    </physiologicalReaction>
</comment>
<keyword evidence="11" id="KW-1015">Disulfide bond</keyword>
<dbReference type="OrthoDB" id="10264956at2759"/>
<keyword evidence="19" id="KW-1185">Reference proteome</keyword>
<name>A0A7K6WNR7_STECA</name>